<protein>
    <submittedName>
        <fullName evidence="1">Uncharacterized protein</fullName>
    </submittedName>
</protein>
<organism evidence="1">
    <name type="scientific">Spongospora subterranea</name>
    <dbReference type="NCBI Taxonomy" id="70186"/>
    <lineage>
        <taxon>Eukaryota</taxon>
        <taxon>Sar</taxon>
        <taxon>Rhizaria</taxon>
        <taxon>Endomyxa</taxon>
        <taxon>Phytomyxea</taxon>
        <taxon>Plasmodiophorida</taxon>
        <taxon>Plasmodiophoridae</taxon>
        <taxon>Spongospora</taxon>
    </lineage>
</organism>
<proteinExistence type="predicted"/>
<dbReference type="AlphaFoldDB" id="A0A0H5QJ67"/>
<reference evidence="1" key="1">
    <citation type="submission" date="2015-04" db="EMBL/GenBank/DDBJ databases">
        <title>The genome sequence of the plant pathogenic Rhizarian Plasmodiophora brassicae reveals insights in its biotrophic life cycle and the origin of chitin synthesis.</title>
        <authorList>
            <person name="Schwelm A."/>
            <person name="Fogelqvist J."/>
            <person name="Knaust A."/>
            <person name="Julke S."/>
            <person name="Lilja T."/>
            <person name="Dhandapani V."/>
            <person name="Bonilla-Rosso G."/>
            <person name="Karlsson M."/>
            <person name="Shevchenko A."/>
            <person name="Choi S.R."/>
            <person name="Kim H.G."/>
            <person name="Park J.Y."/>
            <person name="Lim Y.P."/>
            <person name="Ludwig-Muller J."/>
            <person name="Dixelius C."/>
        </authorList>
    </citation>
    <scope>NUCLEOTIDE SEQUENCE</scope>
    <source>
        <tissue evidence="1">Potato root galls</tissue>
    </source>
</reference>
<dbReference type="EMBL" id="HACM01001255">
    <property type="protein sequence ID" value="CRZ01697.1"/>
    <property type="molecule type" value="Transcribed_RNA"/>
</dbReference>
<accession>A0A0H5QJ67</accession>
<evidence type="ECO:0000313" key="1">
    <source>
        <dbReference type="EMBL" id="CRZ01697.1"/>
    </source>
</evidence>
<name>A0A0H5QJ67_9EUKA</name>
<sequence length="144" mass="16638">MLIPLGISGKDESVEQSVYRQISSMAIGFDFAMSGWNRRLNAQHVAYQVSARENDKRVSERQTPHDEWTTICNGLSYAFTSRWTESDLDKEWDYDEPEAEGHERHSTLERAMQWKTRSERGDQISPPFIQSLTQVLSLLRVLSS</sequence>